<feature type="domain" description="YetF C-terminal" evidence="7">
    <location>
        <begin position="108"/>
        <end position="177"/>
    </location>
</feature>
<comment type="similarity">
    <text evidence="2">Belongs to the UPF0702 family.</text>
</comment>
<evidence type="ECO:0000313" key="9">
    <source>
        <dbReference type="Proteomes" id="UP001499938"/>
    </source>
</evidence>
<evidence type="ECO:0000256" key="5">
    <source>
        <dbReference type="ARBA" id="ARBA00022989"/>
    </source>
</evidence>
<evidence type="ECO:0000256" key="2">
    <source>
        <dbReference type="ARBA" id="ARBA00006448"/>
    </source>
</evidence>
<accession>A0ABN2LLZ9</accession>
<organism evidence="8 9">
    <name type="scientific">Nostocoides veronense</name>
    <dbReference type="NCBI Taxonomy" id="330836"/>
    <lineage>
        <taxon>Bacteria</taxon>
        <taxon>Bacillati</taxon>
        <taxon>Actinomycetota</taxon>
        <taxon>Actinomycetes</taxon>
        <taxon>Micrococcales</taxon>
        <taxon>Intrasporangiaceae</taxon>
        <taxon>Nostocoides</taxon>
    </lineage>
</organism>
<dbReference type="RefSeq" id="WP_344083650.1">
    <property type="nucleotide sequence ID" value="NZ_BAAAPO010000026.1"/>
</dbReference>
<dbReference type="Pfam" id="PF04239">
    <property type="entry name" value="DUF421"/>
    <property type="match status" value="1"/>
</dbReference>
<evidence type="ECO:0000313" key="8">
    <source>
        <dbReference type="EMBL" id="GAA1793079.1"/>
    </source>
</evidence>
<evidence type="ECO:0000256" key="1">
    <source>
        <dbReference type="ARBA" id="ARBA00004651"/>
    </source>
</evidence>
<keyword evidence="4" id="KW-0812">Transmembrane</keyword>
<evidence type="ECO:0000259" key="7">
    <source>
        <dbReference type="Pfam" id="PF04239"/>
    </source>
</evidence>
<dbReference type="InterPro" id="IPR007353">
    <property type="entry name" value="DUF421"/>
</dbReference>
<keyword evidence="5" id="KW-1133">Transmembrane helix</keyword>
<evidence type="ECO:0000256" key="4">
    <source>
        <dbReference type="ARBA" id="ARBA00022692"/>
    </source>
</evidence>
<keyword evidence="3" id="KW-1003">Cell membrane</keyword>
<dbReference type="EMBL" id="BAAAPO010000026">
    <property type="protein sequence ID" value="GAA1793079.1"/>
    <property type="molecule type" value="Genomic_DNA"/>
</dbReference>
<protein>
    <recommendedName>
        <fullName evidence="7">YetF C-terminal domain-containing protein</fullName>
    </recommendedName>
</protein>
<comment type="caution">
    <text evidence="8">The sequence shown here is derived from an EMBL/GenBank/DDBJ whole genome shotgun (WGS) entry which is preliminary data.</text>
</comment>
<dbReference type="Gene3D" id="3.30.240.20">
    <property type="entry name" value="bsu07140 like domains"/>
    <property type="match status" value="1"/>
</dbReference>
<name>A0ABN2LLZ9_9MICO</name>
<dbReference type="PANTHER" id="PTHR34582:SF2">
    <property type="entry name" value="UPF0702 TRANSMEMBRANE PROTEIN YDFR"/>
    <property type="match status" value="1"/>
</dbReference>
<reference evidence="8 9" key="1">
    <citation type="journal article" date="2019" name="Int. J. Syst. Evol. Microbiol.">
        <title>The Global Catalogue of Microorganisms (GCM) 10K type strain sequencing project: providing services to taxonomists for standard genome sequencing and annotation.</title>
        <authorList>
            <consortium name="The Broad Institute Genomics Platform"/>
            <consortium name="The Broad Institute Genome Sequencing Center for Infectious Disease"/>
            <person name="Wu L."/>
            <person name="Ma J."/>
        </authorList>
    </citation>
    <scope>NUCLEOTIDE SEQUENCE [LARGE SCALE GENOMIC DNA]</scope>
    <source>
        <strain evidence="8 9">JCM 15592</strain>
    </source>
</reference>
<dbReference type="PANTHER" id="PTHR34582">
    <property type="entry name" value="UPF0702 TRANSMEMBRANE PROTEIN YCAP"/>
    <property type="match status" value="1"/>
</dbReference>
<comment type="subcellular location">
    <subcellularLocation>
        <location evidence="1">Cell membrane</location>
        <topology evidence="1">Multi-pass membrane protein</topology>
    </subcellularLocation>
</comment>
<gene>
    <name evidence="8" type="ORF">GCM10009811_17350</name>
</gene>
<sequence length="205" mass="21999">MTTMLAGSVPTLMSRSISNDLWAFQIPPLEKVLRTVLVYLAILVIVRVAGKRLLAQMNSLDLVVVLLLSNVVQNAIIGDDNSLVGGVLGAVVLVAANAGLERIAQVFPAFRRVVEGRPTPVVRDGEVIDGALDRLGMTRGELNWALRHQGADRVSEVETATLDPGGSLTVDLKDEEQALSQGEFRAEMARLHARLDALASRPTTG</sequence>
<keyword evidence="6" id="KW-0472">Membrane</keyword>
<dbReference type="InterPro" id="IPR023090">
    <property type="entry name" value="UPF0702_alpha/beta_dom_sf"/>
</dbReference>
<evidence type="ECO:0000256" key="3">
    <source>
        <dbReference type="ARBA" id="ARBA00022475"/>
    </source>
</evidence>
<evidence type="ECO:0000256" key="6">
    <source>
        <dbReference type="ARBA" id="ARBA00023136"/>
    </source>
</evidence>
<proteinExistence type="inferred from homology"/>
<dbReference type="Proteomes" id="UP001499938">
    <property type="component" value="Unassembled WGS sequence"/>
</dbReference>
<keyword evidence="9" id="KW-1185">Reference proteome</keyword>